<evidence type="ECO:0000256" key="6">
    <source>
        <dbReference type="ARBA" id="ARBA00022801"/>
    </source>
</evidence>
<evidence type="ECO:0000256" key="4">
    <source>
        <dbReference type="ARBA" id="ARBA00022692"/>
    </source>
</evidence>
<organism evidence="12 13">
    <name type="scientific">Streptomyces roseolus</name>
    <dbReference type="NCBI Taxonomy" id="67358"/>
    <lineage>
        <taxon>Bacteria</taxon>
        <taxon>Bacillati</taxon>
        <taxon>Actinomycetota</taxon>
        <taxon>Actinomycetes</taxon>
        <taxon>Kitasatosporales</taxon>
        <taxon>Streptomycetaceae</taxon>
        <taxon>Streptomyces</taxon>
    </lineage>
</organism>
<name>A0ABU4KAY5_9ACTN</name>
<evidence type="ECO:0000256" key="11">
    <source>
        <dbReference type="SAM" id="Phobius"/>
    </source>
</evidence>
<protein>
    <submittedName>
        <fullName evidence="12">Type VII secretion protein EccB</fullName>
    </submittedName>
</protein>
<evidence type="ECO:0000256" key="7">
    <source>
        <dbReference type="ARBA" id="ARBA00022840"/>
    </source>
</evidence>
<comment type="caution">
    <text evidence="12">The sequence shown here is derived from an EMBL/GenBank/DDBJ whole genome shotgun (WGS) entry which is preliminary data.</text>
</comment>
<evidence type="ECO:0000256" key="5">
    <source>
        <dbReference type="ARBA" id="ARBA00022741"/>
    </source>
</evidence>
<dbReference type="PANTHER" id="PTHR40765">
    <property type="entry name" value="ESX-2 SECRETION SYSTEM ATPASE ECCB2"/>
    <property type="match status" value="1"/>
</dbReference>
<dbReference type="Proteomes" id="UP001278571">
    <property type="component" value="Unassembled WGS sequence"/>
</dbReference>
<dbReference type="PANTHER" id="PTHR40765:SF2">
    <property type="entry name" value="ESX-2 SECRETION SYSTEM ATPASE ECCB2"/>
    <property type="match status" value="1"/>
</dbReference>
<sequence>MASRRDELNAYTFAKRRLVAQFVQPNSTGSEEGAPRPLRAVVPGAIVGVVILAGFGAWGMFKPVAPKDWDKPGQNVIIADKSTTRYVVLKTGDKTQLHPVLNMSSAKLLLDPDKDKIITVAESVLDSGKIPHGATLGIPYAPDRLPDEKEAGAAKRWAVCERPGEGGRAIQKAAFVLAAREEAKTDGPERLTGGQLLYVEGPAPDRTRYVVDAQGTAYPVEKDELLLRQLVGQGRPAQRVSEAWLNTLHKGDTISFPTIPGEPGARAEISGMLPEVGDVAKVGMVLSASDGTERKMYVVLQDRVAPISDFTAKLLLNSRQLVELGQAGKATELSGGAFQPGAAFGADKKWPKAEPVPVNEAGTGEGSRNTVCNVLRAVDGDNGATTLSTWAGKDFPATLPTGSSSAYVTPGSGQLFRQFKGSTTTSGFLFLVTDTGLRYAMQSNGDTVTDDSGIGSSGSDEEKAARQAEAQQAQNRLGYKNIEPLPIPAEWSTFLPTGPRLSTGGARQPQGS</sequence>
<keyword evidence="4 11" id="KW-0812">Transmembrane</keyword>
<comment type="similarity">
    <text evidence="2">Belongs to the EccB family.</text>
</comment>
<dbReference type="Gene3D" id="2.40.50.910">
    <property type="entry name" value="Type VII secretion system EccB, repeat 3 domain"/>
    <property type="match status" value="1"/>
</dbReference>
<dbReference type="InterPro" id="IPR044857">
    <property type="entry name" value="T7SS_EccB_R1"/>
</dbReference>
<dbReference type="RefSeq" id="WP_319011215.1">
    <property type="nucleotide sequence ID" value="NZ_JAWJZF010000430.1"/>
</dbReference>
<keyword evidence="6" id="KW-0378">Hydrolase</keyword>
<dbReference type="InterPro" id="IPR042485">
    <property type="entry name" value="T7SS_EccB_R3"/>
</dbReference>
<evidence type="ECO:0000256" key="1">
    <source>
        <dbReference type="ARBA" id="ARBA00004162"/>
    </source>
</evidence>
<evidence type="ECO:0000313" key="13">
    <source>
        <dbReference type="Proteomes" id="UP001278571"/>
    </source>
</evidence>
<feature type="region of interest" description="Disordered" evidence="10">
    <location>
        <begin position="443"/>
        <end position="512"/>
    </location>
</feature>
<reference evidence="12 13" key="1">
    <citation type="submission" date="2023-10" db="EMBL/GenBank/DDBJ databases">
        <authorList>
            <person name="Wang X.X."/>
        </authorList>
    </citation>
    <scope>NUCLEOTIDE SEQUENCE [LARGE SCALE GENOMIC DNA]</scope>
    <source>
        <strain evidence="12 13">NBRC 12816</strain>
    </source>
</reference>
<dbReference type="Pfam" id="PF05108">
    <property type="entry name" value="T7SS_ESX1_EccB"/>
    <property type="match status" value="1"/>
</dbReference>
<feature type="transmembrane region" description="Helical" evidence="11">
    <location>
        <begin position="40"/>
        <end position="61"/>
    </location>
</feature>
<gene>
    <name evidence="12" type="primary">eccB</name>
    <name evidence="12" type="ORF">R2363_22570</name>
</gene>
<evidence type="ECO:0000256" key="2">
    <source>
        <dbReference type="ARBA" id="ARBA00008149"/>
    </source>
</evidence>
<proteinExistence type="inferred from homology"/>
<keyword evidence="13" id="KW-1185">Reference proteome</keyword>
<keyword evidence="9 11" id="KW-0472">Membrane</keyword>
<evidence type="ECO:0000256" key="8">
    <source>
        <dbReference type="ARBA" id="ARBA00022989"/>
    </source>
</evidence>
<evidence type="ECO:0000313" key="12">
    <source>
        <dbReference type="EMBL" id="MDX2294952.1"/>
    </source>
</evidence>
<keyword evidence="3" id="KW-1003">Cell membrane</keyword>
<feature type="compositionally biased region" description="Low complexity" evidence="10">
    <location>
        <begin position="445"/>
        <end position="458"/>
    </location>
</feature>
<dbReference type="InterPro" id="IPR007795">
    <property type="entry name" value="T7SS_EccB"/>
</dbReference>
<comment type="subcellular location">
    <subcellularLocation>
        <location evidence="1">Cell membrane</location>
        <topology evidence="1">Single-pass membrane protein</topology>
    </subcellularLocation>
</comment>
<dbReference type="NCBIfam" id="TIGR03919">
    <property type="entry name" value="T7SS_EccB"/>
    <property type="match status" value="1"/>
</dbReference>
<evidence type="ECO:0000256" key="10">
    <source>
        <dbReference type="SAM" id="MobiDB-lite"/>
    </source>
</evidence>
<dbReference type="EMBL" id="JAWJZF010000430">
    <property type="protein sequence ID" value="MDX2294952.1"/>
    <property type="molecule type" value="Genomic_DNA"/>
</dbReference>
<evidence type="ECO:0000256" key="3">
    <source>
        <dbReference type="ARBA" id="ARBA00022475"/>
    </source>
</evidence>
<keyword evidence="5" id="KW-0547">Nucleotide-binding</keyword>
<evidence type="ECO:0000256" key="9">
    <source>
        <dbReference type="ARBA" id="ARBA00023136"/>
    </source>
</evidence>
<keyword evidence="7" id="KW-0067">ATP-binding</keyword>
<dbReference type="Gene3D" id="3.30.2390.20">
    <property type="entry name" value="Type VII secretion system EccB, repeat 1 domain"/>
    <property type="match status" value="1"/>
</dbReference>
<keyword evidence="8 11" id="KW-1133">Transmembrane helix</keyword>
<accession>A0ABU4KAY5</accession>